<accession>A0A2S4A0K0</accession>
<dbReference type="SMART" id="SM00228">
    <property type="entry name" value="PDZ"/>
    <property type="match status" value="1"/>
</dbReference>
<dbReference type="InterPro" id="IPR009003">
    <property type="entry name" value="Peptidase_S1_PA"/>
</dbReference>
<evidence type="ECO:0000256" key="5">
    <source>
        <dbReference type="SAM" id="Phobius"/>
    </source>
</evidence>
<dbReference type="OrthoDB" id="9758917at2"/>
<dbReference type="AlphaFoldDB" id="A0A2S4A0K0"/>
<dbReference type="InterPro" id="IPR036034">
    <property type="entry name" value="PDZ_sf"/>
</dbReference>
<keyword evidence="5" id="KW-0812">Transmembrane</keyword>
<feature type="domain" description="PDZ" evidence="6">
    <location>
        <begin position="350"/>
        <end position="438"/>
    </location>
</feature>
<comment type="similarity">
    <text evidence="1">Belongs to the peptidase S1C family.</text>
</comment>
<gene>
    <name evidence="7" type="ORF">CVS27_05460</name>
</gene>
<dbReference type="PANTHER" id="PTHR43343:SF3">
    <property type="entry name" value="PROTEASE DO-LIKE 8, CHLOROPLASTIC"/>
    <property type="match status" value="1"/>
</dbReference>
<dbReference type="Pfam" id="PF13365">
    <property type="entry name" value="Trypsin_2"/>
    <property type="match status" value="1"/>
</dbReference>
<evidence type="ECO:0000259" key="6">
    <source>
        <dbReference type="PROSITE" id="PS50106"/>
    </source>
</evidence>
<evidence type="ECO:0000256" key="2">
    <source>
        <dbReference type="ARBA" id="ARBA00022670"/>
    </source>
</evidence>
<dbReference type="PRINTS" id="PR00834">
    <property type="entry name" value="PROTEASES2C"/>
</dbReference>
<feature type="region of interest" description="Disordered" evidence="4">
    <location>
        <begin position="1"/>
        <end position="34"/>
    </location>
</feature>
<dbReference type="Gene3D" id="2.30.42.10">
    <property type="match status" value="1"/>
</dbReference>
<dbReference type="InterPro" id="IPR001478">
    <property type="entry name" value="PDZ"/>
</dbReference>
<dbReference type="PANTHER" id="PTHR43343">
    <property type="entry name" value="PEPTIDASE S12"/>
    <property type="match status" value="1"/>
</dbReference>
<feature type="transmembrane region" description="Helical" evidence="5">
    <location>
        <begin position="58"/>
        <end position="81"/>
    </location>
</feature>
<dbReference type="InterPro" id="IPR051201">
    <property type="entry name" value="Chloro_Bact_Ser_Proteases"/>
</dbReference>
<sequence>MNFAAAGTGTPGGHEQGNNSHGAGHAGPGYPASNAYPHTLAPAVTATPKERKKVGMGLFASSVLAAALVGGLVAGGTMFLVDQSGNNTVAGSNQQSSPLVINNPNSVNEVSAAAAKAMPSVVTISATSGTSGGTGSGIILSTDGYILTNTHVVTLDGAAAHAAIEVQTSDNKVYKGTIVGTDPLSDLAVIKIDAPNLVPAALGDSSKINVGDSVIAIGSPLGLNGTVTDGIVSTLNRTIQVASSAVPETPSDSSEDPSDGGNGFRFSPPGGEQSNTAAQGTVNLNVIQTDAAINPGNSGGALVNTEGQIIGVNVAIASTGSADSSSSQSGNIGVGFSIPIDHAKRVAEEIIKSGKASHGQLGVSVAGTSSTGSNSSFSTGATVADVTAGTAAAKAGLQKGDVITKLGERTISDPADLTAAVREQAGGATVKVDFTRGGKSQSVDVTLDTMTAS</sequence>
<evidence type="ECO:0000256" key="4">
    <source>
        <dbReference type="SAM" id="MobiDB-lite"/>
    </source>
</evidence>
<reference evidence="7 8" key="1">
    <citation type="submission" date="2018-01" db="EMBL/GenBank/DDBJ databases">
        <title>Arthrobacter sp. nov., from glaciers in China.</title>
        <authorList>
            <person name="Liu Q."/>
            <person name="Xin Y.-H."/>
        </authorList>
    </citation>
    <scope>NUCLEOTIDE SEQUENCE [LARGE SCALE GENOMIC DNA]</scope>
    <source>
        <strain evidence="7 8">HLT2-12-2</strain>
    </source>
</reference>
<dbReference type="Pfam" id="PF13180">
    <property type="entry name" value="PDZ_2"/>
    <property type="match status" value="1"/>
</dbReference>
<dbReference type="SUPFAM" id="SSF50156">
    <property type="entry name" value="PDZ domain-like"/>
    <property type="match status" value="1"/>
</dbReference>
<comment type="caution">
    <text evidence="7">The sequence shown here is derived from an EMBL/GenBank/DDBJ whole genome shotgun (WGS) entry which is preliminary data.</text>
</comment>
<keyword evidence="5" id="KW-1133">Transmembrane helix</keyword>
<feature type="region of interest" description="Disordered" evidence="4">
    <location>
        <begin position="242"/>
        <end position="277"/>
    </location>
</feature>
<dbReference type="SUPFAM" id="SSF50494">
    <property type="entry name" value="Trypsin-like serine proteases"/>
    <property type="match status" value="1"/>
</dbReference>
<evidence type="ECO:0000256" key="3">
    <source>
        <dbReference type="ARBA" id="ARBA00022801"/>
    </source>
</evidence>
<keyword evidence="3" id="KW-0378">Hydrolase</keyword>
<keyword evidence="8" id="KW-1185">Reference proteome</keyword>
<dbReference type="PROSITE" id="PS50106">
    <property type="entry name" value="PDZ"/>
    <property type="match status" value="1"/>
</dbReference>
<dbReference type="InterPro" id="IPR043504">
    <property type="entry name" value="Peptidase_S1_PA_chymotrypsin"/>
</dbReference>
<keyword evidence="5" id="KW-0472">Membrane</keyword>
<proteinExistence type="inferred from homology"/>
<organism evidence="7 8">
    <name type="scientific">Arthrobacter glacialis</name>
    <dbReference type="NCBI Taxonomy" id="1664"/>
    <lineage>
        <taxon>Bacteria</taxon>
        <taxon>Bacillati</taxon>
        <taxon>Actinomycetota</taxon>
        <taxon>Actinomycetes</taxon>
        <taxon>Micrococcales</taxon>
        <taxon>Micrococcaceae</taxon>
        <taxon>Arthrobacter</taxon>
    </lineage>
</organism>
<dbReference type="Proteomes" id="UP000237061">
    <property type="component" value="Unassembled WGS sequence"/>
</dbReference>
<evidence type="ECO:0000313" key="7">
    <source>
        <dbReference type="EMBL" id="POH74722.1"/>
    </source>
</evidence>
<name>A0A2S4A0K0_ARTGL</name>
<dbReference type="GO" id="GO:0006508">
    <property type="term" value="P:proteolysis"/>
    <property type="evidence" value="ECO:0007669"/>
    <property type="project" value="UniProtKB-KW"/>
</dbReference>
<dbReference type="GO" id="GO:0004252">
    <property type="term" value="F:serine-type endopeptidase activity"/>
    <property type="evidence" value="ECO:0007669"/>
    <property type="project" value="InterPro"/>
</dbReference>
<keyword evidence="2" id="KW-0645">Protease</keyword>
<evidence type="ECO:0000256" key="1">
    <source>
        <dbReference type="ARBA" id="ARBA00010541"/>
    </source>
</evidence>
<dbReference type="InterPro" id="IPR001940">
    <property type="entry name" value="Peptidase_S1C"/>
</dbReference>
<protein>
    <recommendedName>
        <fullName evidence="6">PDZ domain-containing protein</fullName>
    </recommendedName>
</protein>
<evidence type="ECO:0000313" key="8">
    <source>
        <dbReference type="Proteomes" id="UP000237061"/>
    </source>
</evidence>
<dbReference type="Gene3D" id="2.40.10.10">
    <property type="entry name" value="Trypsin-like serine proteases"/>
    <property type="match status" value="2"/>
</dbReference>
<dbReference type="EMBL" id="PPXC01000003">
    <property type="protein sequence ID" value="POH74722.1"/>
    <property type="molecule type" value="Genomic_DNA"/>
</dbReference>